<dbReference type="AlphaFoldDB" id="A0AA38UBH3"/>
<name>A0AA38UBH3_9AGAR</name>
<organism evidence="1 2">
    <name type="scientific">Lentinula raphanica</name>
    <dbReference type="NCBI Taxonomy" id="153919"/>
    <lineage>
        <taxon>Eukaryota</taxon>
        <taxon>Fungi</taxon>
        <taxon>Dikarya</taxon>
        <taxon>Basidiomycota</taxon>
        <taxon>Agaricomycotina</taxon>
        <taxon>Agaricomycetes</taxon>
        <taxon>Agaricomycetidae</taxon>
        <taxon>Agaricales</taxon>
        <taxon>Marasmiineae</taxon>
        <taxon>Omphalotaceae</taxon>
        <taxon>Lentinula</taxon>
    </lineage>
</organism>
<keyword evidence="2" id="KW-1185">Reference proteome</keyword>
<evidence type="ECO:0000313" key="2">
    <source>
        <dbReference type="Proteomes" id="UP001163846"/>
    </source>
</evidence>
<comment type="caution">
    <text evidence="1">The sequence shown here is derived from an EMBL/GenBank/DDBJ whole genome shotgun (WGS) entry which is preliminary data.</text>
</comment>
<sequence length="200" mass="23764">MRNSRLKLLVQRKMLPPGPDLIASFSAQHHHQDQSPLFTQIPPEIRNTIFLYALLIYEDLSTIYPDDTHYSRPGYRHALRIDPQLLRTCRLVYLEPRLLPLDAVDEHVFWCHRAPPGIKFAGEAAKYLARFTEEQKDRIERMHFFIQQYYLEGTFPRMCMLPDMRPRSMKITLRHGDWWSWESNEPLILEDRWSNGLGTT</sequence>
<reference evidence="1" key="1">
    <citation type="submission" date="2022-08" db="EMBL/GenBank/DDBJ databases">
        <authorList>
            <consortium name="DOE Joint Genome Institute"/>
            <person name="Min B."/>
            <person name="Riley R."/>
            <person name="Sierra-Patev S."/>
            <person name="Naranjo-Ortiz M."/>
            <person name="Looney B."/>
            <person name="Konkel Z."/>
            <person name="Slot J.C."/>
            <person name="Sakamoto Y."/>
            <person name="Steenwyk J.L."/>
            <person name="Rokas A."/>
            <person name="Carro J."/>
            <person name="Camarero S."/>
            <person name="Ferreira P."/>
            <person name="Molpeceres G."/>
            <person name="Ruiz-Duenas F.J."/>
            <person name="Serrano A."/>
            <person name="Henrissat B."/>
            <person name="Drula E."/>
            <person name="Hughes K.W."/>
            <person name="Mata J.L."/>
            <person name="Ishikawa N.K."/>
            <person name="Vargas-Isla R."/>
            <person name="Ushijima S."/>
            <person name="Smith C.A."/>
            <person name="Ahrendt S."/>
            <person name="Andreopoulos W."/>
            <person name="He G."/>
            <person name="Labutti K."/>
            <person name="Lipzen A."/>
            <person name="Ng V."/>
            <person name="Sandor L."/>
            <person name="Barry K."/>
            <person name="Martinez A.T."/>
            <person name="Xiao Y."/>
            <person name="Gibbons J.G."/>
            <person name="Terashima K."/>
            <person name="Hibbett D.S."/>
            <person name="Grigoriev I.V."/>
        </authorList>
    </citation>
    <scope>NUCLEOTIDE SEQUENCE</scope>
    <source>
        <strain evidence="1">TFB9207</strain>
    </source>
</reference>
<accession>A0AA38UBH3</accession>
<dbReference type="Proteomes" id="UP001163846">
    <property type="component" value="Unassembled WGS sequence"/>
</dbReference>
<proteinExistence type="predicted"/>
<gene>
    <name evidence="1" type="ORF">F5878DRAFT_627233</name>
</gene>
<evidence type="ECO:0000313" key="1">
    <source>
        <dbReference type="EMBL" id="KAJ3835695.1"/>
    </source>
</evidence>
<protein>
    <submittedName>
        <fullName evidence="1">Uncharacterized protein</fullName>
    </submittedName>
</protein>
<dbReference type="EMBL" id="MU806387">
    <property type="protein sequence ID" value="KAJ3835695.1"/>
    <property type="molecule type" value="Genomic_DNA"/>
</dbReference>